<dbReference type="STRING" id="1267423.SAMN05216290_0464"/>
<evidence type="ECO:0000313" key="1">
    <source>
        <dbReference type="EMBL" id="SEV88620.1"/>
    </source>
</evidence>
<evidence type="ECO:0000313" key="2">
    <source>
        <dbReference type="Proteomes" id="UP000199437"/>
    </source>
</evidence>
<dbReference type="RefSeq" id="WP_090256776.1">
    <property type="nucleotide sequence ID" value="NZ_FOIR01000001.1"/>
</dbReference>
<dbReference type="GeneID" id="99985225"/>
<dbReference type="EMBL" id="FOIR01000001">
    <property type="protein sequence ID" value="SEV88620.1"/>
    <property type="molecule type" value="Genomic_DNA"/>
</dbReference>
<dbReference type="Proteomes" id="UP000199437">
    <property type="component" value="Unassembled WGS sequence"/>
</dbReference>
<dbReference type="Pfam" id="PF14114">
    <property type="entry name" value="DUF4286"/>
    <property type="match status" value="1"/>
</dbReference>
<gene>
    <name evidence="1" type="ORF">SAMN05216290_0464</name>
</gene>
<proteinExistence type="predicted"/>
<dbReference type="AlphaFoldDB" id="A0A1I0ML52"/>
<reference evidence="2" key="1">
    <citation type="submission" date="2016-10" db="EMBL/GenBank/DDBJ databases">
        <authorList>
            <person name="Varghese N."/>
            <person name="Submissions S."/>
        </authorList>
    </citation>
    <scope>NUCLEOTIDE SEQUENCE [LARGE SCALE GENOMIC DNA]</scope>
    <source>
        <strain evidence="2">CGMCC 1.12402</strain>
    </source>
</reference>
<sequence length="100" mass="11755">MILYNVTVAVDKKIEQEWLIWMKNVHIPEVMETNMFETHKFFKVLNSEDPQSSSYSVQYFAESMDKIKLYMSAFAPELQQKVALKFPNQLAAFRTLLESV</sequence>
<dbReference type="OrthoDB" id="1121837at2"/>
<accession>A0A1I0ML52</accession>
<evidence type="ECO:0008006" key="3">
    <source>
        <dbReference type="Google" id="ProtNLM"/>
    </source>
</evidence>
<keyword evidence="2" id="KW-1185">Reference proteome</keyword>
<protein>
    <recommendedName>
        <fullName evidence="3">DUF4286 domain-containing protein</fullName>
    </recommendedName>
</protein>
<organism evidence="1 2">
    <name type="scientific">Roseivirga pacifica</name>
    <dbReference type="NCBI Taxonomy" id="1267423"/>
    <lineage>
        <taxon>Bacteria</taxon>
        <taxon>Pseudomonadati</taxon>
        <taxon>Bacteroidota</taxon>
        <taxon>Cytophagia</taxon>
        <taxon>Cytophagales</taxon>
        <taxon>Roseivirgaceae</taxon>
        <taxon>Roseivirga</taxon>
    </lineage>
</organism>
<dbReference type="InterPro" id="IPR025563">
    <property type="entry name" value="DUF4286"/>
</dbReference>
<name>A0A1I0ML52_9BACT</name>